<dbReference type="OrthoDB" id="7932896at2"/>
<dbReference type="HOGENOM" id="CLU_1893364_0_0_5"/>
<accession>N0B7A5</accession>
<evidence type="ECO:0000256" key="1">
    <source>
        <dbReference type="SAM" id="MobiDB-lite"/>
    </source>
</evidence>
<protein>
    <submittedName>
        <fullName evidence="3">FHA domain-containing protein</fullName>
    </submittedName>
</protein>
<reference evidence="3 4" key="1">
    <citation type="journal article" date="2013" name="Genome Announc.">
        <title>Genome sequences for three denitrifying bacterial strains isolated from a uranium- and nitrate-contaminated subsurface environment.</title>
        <authorList>
            <person name="Venkatramanan R."/>
            <person name="Prakash O."/>
            <person name="Woyke T."/>
            <person name="Chain P."/>
            <person name="Goodwin L.A."/>
            <person name="Watson D."/>
            <person name="Brooks S."/>
            <person name="Kostka J.E."/>
            <person name="Green S.J."/>
        </authorList>
    </citation>
    <scope>NUCLEOTIDE SEQUENCE [LARGE SCALE GENOMIC DNA]</scope>
    <source>
        <strain evidence="3 4">1NES1</strain>
    </source>
</reference>
<keyword evidence="2" id="KW-1133">Transmembrane helix</keyword>
<dbReference type="RefSeq" id="WP_015598930.1">
    <property type="nucleotide sequence ID" value="NC_021172.1"/>
</dbReference>
<feature type="compositionally biased region" description="Basic and acidic residues" evidence="1">
    <location>
        <begin position="23"/>
        <end position="48"/>
    </location>
</feature>
<evidence type="ECO:0000256" key="2">
    <source>
        <dbReference type="SAM" id="Phobius"/>
    </source>
</evidence>
<feature type="region of interest" description="Disordered" evidence="1">
    <location>
        <begin position="1"/>
        <end position="61"/>
    </location>
</feature>
<evidence type="ECO:0000313" key="4">
    <source>
        <dbReference type="Proteomes" id="UP000005952"/>
    </source>
</evidence>
<dbReference type="Proteomes" id="UP000005952">
    <property type="component" value="Chromosome"/>
</dbReference>
<sequence length="143" mass="15673">MVAQGSPAMAGPDFGSFSDDTDDLPRTLRREKEARAREARERAARERAAAPSLSTGIDDYSRAQPQIYRSAEDEPCIGNAPIAATVRAFDVPFPRLVTFFLKAVIAAIPAMLLLGIILWFMGTGLEMVFPQLIKMKILIGFSN</sequence>
<dbReference type="AlphaFoldDB" id="N0B7A5"/>
<feature type="transmembrane region" description="Helical" evidence="2">
    <location>
        <begin position="99"/>
        <end position="121"/>
    </location>
</feature>
<evidence type="ECO:0000313" key="3">
    <source>
        <dbReference type="EMBL" id="AGK58913.1"/>
    </source>
</evidence>
<keyword evidence="2" id="KW-0812">Transmembrane</keyword>
<keyword evidence="4" id="KW-1185">Reference proteome</keyword>
<gene>
    <name evidence="3" type="ORF">HYPDE_36208</name>
</gene>
<organism evidence="3 4">
    <name type="scientific">Hyphomicrobium denitrificans 1NES1</name>
    <dbReference type="NCBI Taxonomy" id="670307"/>
    <lineage>
        <taxon>Bacteria</taxon>
        <taxon>Pseudomonadati</taxon>
        <taxon>Pseudomonadota</taxon>
        <taxon>Alphaproteobacteria</taxon>
        <taxon>Hyphomicrobiales</taxon>
        <taxon>Hyphomicrobiaceae</taxon>
        <taxon>Hyphomicrobium</taxon>
    </lineage>
</organism>
<dbReference type="EMBL" id="CP005587">
    <property type="protein sequence ID" value="AGK58913.1"/>
    <property type="molecule type" value="Genomic_DNA"/>
</dbReference>
<dbReference type="STRING" id="670307.HYPDE_36208"/>
<proteinExistence type="predicted"/>
<dbReference type="KEGG" id="hdt:HYPDE_36208"/>
<name>N0B7A5_9HYPH</name>
<keyword evidence="2" id="KW-0472">Membrane</keyword>